<feature type="compositionally biased region" description="Acidic residues" evidence="5">
    <location>
        <begin position="70"/>
        <end position="81"/>
    </location>
</feature>
<dbReference type="PROSITE" id="PS50096">
    <property type="entry name" value="IQ"/>
    <property type="match status" value="2"/>
</dbReference>
<dbReference type="PANTHER" id="PTHR32295:SF281">
    <property type="entry name" value="PROTEIN IQ-DOMAIN 31"/>
    <property type="match status" value="1"/>
</dbReference>
<feature type="compositionally biased region" description="Basic and acidic residues" evidence="5">
    <location>
        <begin position="387"/>
        <end position="433"/>
    </location>
</feature>
<evidence type="ECO:0000259" key="6">
    <source>
        <dbReference type="Pfam" id="PF13178"/>
    </source>
</evidence>
<feature type="compositionally biased region" description="Polar residues" evidence="5">
    <location>
        <begin position="371"/>
        <end position="386"/>
    </location>
</feature>
<evidence type="ECO:0000256" key="5">
    <source>
        <dbReference type="SAM" id="MobiDB-lite"/>
    </source>
</evidence>
<reference evidence="7" key="1">
    <citation type="submission" date="2023-07" db="EMBL/GenBank/DDBJ databases">
        <title>draft genome sequence of fig (Ficus carica).</title>
        <authorList>
            <person name="Takahashi T."/>
            <person name="Nishimura K."/>
        </authorList>
    </citation>
    <scope>NUCLEOTIDE SEQUENCE</scope>
</reference>
<dbReference type="InterPro" id="IPR025064">
    <property type="entry name" value="DUF4005"/>
</dbReference>
<comment type="subunit">
    <text evidence="3">Binds to multiple calmodulin (CaM) in the presence of Ca(2+) and CaM-like proteins.</text>
</comment>
<feature type="domain" description="DUF4005" evidence="6">
    <location>
        <begin position="519"/>
        <end position="602"/>
    </location>
</feature>
<keyword evidence="8" id="KW-1185">Reference proteome</keyword>
<feature type="compositionally biased region" description="Polar residues" evidence="5">
    <location>
        <begin position="85"/>
        <end position="96"/>
    </location>
</feature>
<comment type="function">
    <text evidence="4">May be involved in cooperative interactions with calmodulins or calmodulin-like proteins. Recruits calmodulin proteins to microtubules, thus being a potential scaffold in cellular signaling and trafficking. May associate with nucleic acids and regulate gene expression at the transcriptional or post-transcriptional level.</text>
</comment>
<feature type="compositionally biased region" description="Polar residues" evidence="5">
    <location>
        <begin position="582"/>
        <end position="600"/>
    </location>
</feature>
<dbReference type="InterPro" id="IPR000048">
    <property type="entry name" value="IQ_motif_EF-hand-BS"/>
</dbReference>
<accession>A0AA88D608</accession>
<dbReference type="AlphaFoldDB" id="A0AA88D608"/>
<dbReference type="EMBL" id="BTGU01000021">
    <property type="protein sequence ID" value="GMN45685.1"/>
    <property type="molecule type" value="Genomic_DNA"/>
</dbReference>
<evidence type="ECO:0000256" key="1">
    <source>
        <dbReference type="ARBA" id="ARBA00022860"/>
    </source>
</evidence>
<feature type="region of interest" description="Disordered" evidence="5">
    <location>
        <begin position="47"/>
        <end position="106"/>
    </location>
</feature>
<comment type="similarity">
    <text evidence="2">Belongs to the IQD family.</text>
</comment>
<proteinExistence type="inferred from homology"/>
<keyword evidence="1" id="KW-0112">Calmodulin-binding</keyword>
<dbReference type="SMART" id="SM00015">
    <property type="entry name" value="IQ"/>
    <property type="match status" value="2"/>
</dbReference>
<feature type="region of interest" description="Disordered" evidence="5">
    <location>
        <begin position="259"/>
        <end position="631"/>
    </location>
</feature>
<sequence length="631" mass="69957">MLGTKEAGHLVPKNGRFGVRECRIRQKIANEREVVVAARTSGTDFVSVPPVSHPLPGTTERNEGNLELENKEEENIYDDEGTLLPGSQNAETQGSMPQDVPTDPEQIRKEQAATILQATFRGYLARRAFWALKGIIRLQALIRGHLARRQAVATLCSMLGIVKFQALIRGRRVRTSDVGLEVQQKCSLSTPLDGKLDPVRVNFSSQITKLSINAFIRKLLAPSPSVTPLHVHYESGDPNSVPSWLERWSSTGFWKPVPQPKKVLDTKSQKKHGNGHIAEPQASRSKRTRRPYSTSVESVPVQVTSEIEKPKRSFRKVSSHPAETVQENPQIELEKVKRNLRKVHNPVVDNSVPSEAETENPPKQSLEKEFSSSTHDGSEQYINNASEKVKKEPVSNEKVKKETTSNEKVKKETTSIEKVKKETSTTEKAKKETTSVLPEVEAVPEPIVNKEDPELSSGDQPIADDKPALESIRKEETVPDEQATVESPVLTENAEKEENVSATNGGLDQREDLTNIDNQKSGRKASTPAKQERAENGVQSTPPLPSYMAATESAKAKLRLQGSPRFGQDETEKNNLNRRHSLPSSTNSKISSQSPRTQRLVQPGAKGGKKTDRSMPSRDGNGKVTQAEWRR</sequence>
<dbReference type="SUPFAM" id="SSF52540">
    <property type="entry name" value="P-loop containing nucleoside triphosphate hydrolases"/>
    <property type="match status" value="1"/>
</dbReference>
<dbReference type="Proteomes" id="UP001187192">
    <property type="component" value="Unassembled WGS sequence"/>
</dbReference>
<dbReference type="CDD" id="cd23767">
    <property type="entry name" value="IQCD"/>
    <property type="match status" value="1"/>
</dbReference>
<dbReference type="PANTHER" id="PTHR32295">
    <property type="entry name" value="IQ-DOMAIN 5-RELATED"/>
    <property type="match status" value="1"/>
</dbReference>
<dbReference type="Pfam" id="PF13178">
    <property type="entry name" value="DUF4005"/>
    <property type="match status" value="1"/>
</dbReference>
<dbReference type="Gene3D" id="1.20.5.190">
    <property type="match status" value="1"/>
</dbReference>
<evidence type="ECO:0000313" key="8">
    <source>
        <dbReference type="Proteomes" id="UP001187192"/>
    </source>
</evidence>
<evidence type="ECO:0000313" key="7">
    <source>
        <dbReference type="EMBL" id="GMN45685.1"/>
    </source>
</evidence>
<organism evidence="7 8">
    <name type="scientific">Ficus carica</name>
    <name type="common">Common fig</name>
    <dbReference type="NCBI Taxonomy" id="3494"/>
    <lineage>
        <taxon>Eukaryota</taxon>
        <taxon>Viridiplantae</taxon>
        <taxon>Streptophyta</taxon>
        <taxon>Embryophyta</taxon>
        <taxon>Tracheophyta</taxon>
        <taxon>Spermatophyta</taxon>
        <taxon>Magnoliopsida</taxon>
        <taxon>eudicotyledons</taxon>
        <taxon>Gunneridae</taxon>
        <taxon>Pentapetalae</taxon>
        <taxon>rosids</taxon>
        <taxon>fabids</taxon>
        <taxon>Rosales</taxon>
        <taxon>Moraceae</taxon>
        <taxon>Ficeae</taxon>
        <taxon>Ficus</taxon>
    </lineage>
</organism>
<feature type="compositionally biased region" description="Basic and acidic residues" evidence="5">
    <location>
        <begin position="463"/>
        <end position="477"/>
    </location>
</feature>
<dbReference type="InterPro" id="IPR027417">
    <property type="entry name" value="P-loop_NTPase"/>
</dbReference>
<evidence type="ECO:0000256" key="3">
    <source>
        <dbReference type="ARBA" id="ARBA00024378"/>
    </source>
</evidence>
<gene>
    <name evidence="7" type="ORF">TIFTF001_014872</name>
</gene>
<comment type="caution">
    <text evidence="7">The sequence shown here is derived from an EMBL/GenBank/DDBJ whole genome shotgun (WGS) entry which is preliminary data.</text>
</comment>
<dbReference type="GO" id="GO:0005516">
    <property type="term" value="F:calmodulin binding"/>
    <property type="evidence" value="ECO:0007669"/>
    <property type="project" value="UniProtKB-KW"/>
</dbReference>
<protein>
    <recommendedName>
        <fullName evidence="6">DUF4005 domain-containing protein</fullName>
    </recommendedName>
</protein>
<evidence type="ECO:0000256" key="2">
    <source>
        <dbReference type="ARBA" id="ARBA00024341"/>
    </source>
</evidence>
<evidence type="ECO:0000256" key="4">
    <source>
        <dbReference type="ARBA" id="ARBA00045534"/>
    </source>
</evidence>
<name>A0AA88D608_FICCA</name>
<dbReference type="Pfam" id="PF00612">
    <property type="entry name" value="IQ"/>
    <property type="match status" value="2"/>
</dbReference>
<feature type="compositionally biased region" description="Polar residues" evidence="5">
    <location>
        <begin position="291"/>
        <end position="305"/>
    </location>
</feature>